<evidence type="ECO:0000259" key="6">
    <source>
        <dbReference type="PROSITE" id="PS50104"/>
    </source>
</evidence>
<dbReference type="PANTHER" id="PTHR19879">
    <property type="entry name" value="TRANSCRIPTION INITIATION FACTOR TFIID"/>
    <property type="match status" value="1"/>
</dbReference>
<dbReference type="InterPro" id="IPR035897">
    <property type="entry name" value="Toll_tir_struct_dom_sf"/>
</dbReference>
<feature type="repeat" description="WD" evidence="3">
    <location>
        <begin position="1000"/>
        <end position="1041"/>
    </location>
</feature>
<dbReference type="InterPro" id="IPR036322">
    <property type="entry name" value="WD40_repeat_dom_sf"/>
</dbReference>
<feature type="repeat" description="WD" evidence="3">
    <location>
        <begin position="1344"/>
        <end position="1378"/>
    </location>
</feature>
<keyword evidence="5" id="KW-0812">Transmembrane</keyword>
<feature type="repeat" description="WD" evidence="3">
    <location>
        <begin position="1086"/>
        <end position="1127"/>
    </location>
</feature>
<reference evidence="7 8" key="1">
    <citation type="submission" date="2015-07" db="EMBL/GenBank/DDBJ databases">
        <title>Genome sequence of Ornatilinea apprima DSM 23815.</title>
        <authorList>
            <person name="Hemp J."/>
            <person name="Ward L.M."/>
            <person name="Pace L.A."/>
            <person name="Fischer W.W."/>
        </authorList>
    </citation>
    <scope>NUCLEOTIDE SEQUENCE [LARGE SCALE GENOMIC DNA]</scope>
    <source>
        <strain evidence="7 8">P3M-1</strain>
    </source>
</reference>
<feature type="repeat" description="WD" evidence="3">
    <location>
        <begin position="781"/>
        <end position="822"/>
    </location>
</feature>
<dbReference type="SMART" id="SM00320">
    <property type="entry name" value="WD40"/>
    <property type="match status" value="13"/>
</dbReference>
<evidence type="ECO:0000313" key="7">
    <source>
        <dbReference type="EMBL" id="KPL74836.1"/>
    </source>
</evidence>
<feature type="transmembrane region" description="Helical" evidence="5">
    <location>
        <begin position="667"/>
        <end position="691"/>
    </location>
</feature>
<feature type="repeat" description="WD" evidence="3">
    <location>
        <begin position="1043"/>
        <end position="1077"/>
    </location>
</feature>
<dbReference type="STRING" id="1134406.ADN00_13440"/>
<feature type="coiled-coil region" evidence="4">
    <location>
        <begin position="621"/>
        <end position="664"/>
    </location>
</feature>
<evidence type="ECO:0000256" key="2">
    <source>
        <dbReference type="ARBA" id="ARBA00022737"/>
    </source>
</evidence>
<dbReference type="SUPFAM" id="SSF52200">
    <property type="entry name" value="Toll/Interleukin receptor TIR domain"/>
    <property type="match status" value="1"/>
</dbReference>
<dbReference type="PROSITE" id="PS50104">
    <property type="entry name" value="TIR"/>
    <property type="match status" value="1"/>
</dbReference>
<keyword evidence="5" id="KW-0472">Membrane</keyword>
<name>A0A0P6XR65_9CHLR</name>
<dbReference type="SUPFAM" id="SSF52540">
    <property type="entry name" value="P-loop containing nucleoside triphosphate hydrolases"/>
    <property type="match status" value="1"/>
</dbReference>
<dbReference type="PATRIC" id="fig|1134406.4.peg.1175"/>
<dbReference type="InterPro" id="IPR000157">
    <property type="entry name" value="TIR_dom"/>
</dbReference>
<dbReference type="InterPro" id="IPR019775">
    <property type="entry name" value="WD40_repeat_CS"/>
</dbReference>
<feature type="repeat" description="WD" evidence="3">
    <location>
        <begin position="1301"/>
        <end position="1342"/>
    </location>
</feature>
<dbReference type="InterPro" id="IPR015943">
    <property type="entry name" value="WD40/YVTN_repeat-like_dom_sf"/>
</dbReference>
<keyword evidence="1 3" id="KW-0853">WD repeat</keyword>
<evidence type="ECO:0000256" key="4">
    <source>
        <dbReference type="SAM" id="Coils"/>
    </source>
</evidence>
<evidence type="ECO:0000256" key="1">
    <source>
        <dbReference type="ARBA" id="ARBA00022574"/>
    </source>
</evidence>
<keyword evidence="5" id="KW-1133">Transmembrane helix</keyword>
<sequence>MVYADFIEEDYKELDWQGTKARKMAHDVFISYSSKDHQAAETVYNVLQSQGISCWMASQELIPGIPDWAAAIANAIQSARVFVLIYSAQSNSSPQVLNEIHNADANGLIILPFLIENVPYSSGLEYFLKRRQWLDATIPPIEQHAARLAKTIPSLLAGDVNIANRVLRETPASLQPPEPGDCPYKGLNYFDEADAGLFFGREMLIARLVGNLRDHRFLAVVVGASGSGKSSIVRAGMVPALRKGSPLADKTYPPQGSSQWPIHIITPGAHPLDSLALSLTKESASVTAADTLIQDFKQTPRALHLFMGKTLPGSNPQALLVVDQFEELFTQCQDLSERKAFIDNLITAAALETGGLMRVVITLRADFYAHCADYPNLREAVTQNQQFIGPMTTEELRKAIEEPARQGNWQLEAGLVDLLLREVVGEPGALPLLSHALLETWERREGRWMTVRGYIDSGGVRGAIAHTAETVFSQLSESEQHQARRIFLQLTELGEGTQDTRRRVLLAEIDAKANDLPSSRKLLKKLVDARLITTTETTAEVAHEALIREWPRLRDWLSEDRANLRLQRRISASAQEWQQMQQDEGLLYRGARLAEALEFSQTNPDELDELDQEFIAASRALVQREADLREAQRQKELETARQLAEAEKQRAAEQAQNVSRLRARNRVIAIVGLVAVIAALLAAGFGVFAGIQKEEAKQQANLALTRQKEAEQLKALADSKAKEAQHQANIALSRQLAAQAEGLPFDQAALLGQQALTVEDTVEAHLAIRKALIEAPIHAYLRGHLSSVTAVAYSPDGAIIASGDEDGTIILWDAKTNQAIGDPILAHANDVRQLAFSPNSHLLASLASDSRVYVWNLTQPEPVRYRLSESAIALGVSFSSDGNIIAVANLSEDESGYISFFDAATLQKKGETTRIPDTTIFLASPAFSPDGKTLASYGENNTIILWDTETLQPIGEPMEENSHITALAISPDGSLLASASWDDTIKLWDIATQQQVGAPLRGHIASIYSIAFNSDGSLMASAGFDQSIRIWNPKTHEQIGEALKAHTETINGIAFSSDGKSLVSASSDETIINWNISKFSINNQPLLGHTDSIFGTVFTPDGKTLISCDGDNAIIFWDAVTRQPIGAPLVEHTDFIRGLAISPDGSMLASASGDKSVILWDTATRQPIGAPLLGHTAEVMSVAFSPDGRLLASAGRDQTVRLWDTQTHQQIADPLIVDSHVGIAAVFSPDGKTLVSAGLLSNKLIFWDVAKREQIGQPVPLYSPNANSLVFSPDGSILAVGSESSIILLDAATHQQIGMPLTGHSDDVFAIAFSPDGKTLASASFDRSIILWDVSSHKRIGQPLLGHQDAIYALAFNTEGSQLVSGSGDKTIRFWDVSYLSQNIDVCQMVNRNLSYIEWKQYIPEVPYQQTCPNLPASTSSLDQMITLAHDAQTDKDIPTAQWAYAESLRQSELIDEYSLNNRLCWLGSIDGYAQQVLPTCERAISLANQSQPEIVPMIHDSRGLARALSGDYQGAVEDFKVFVEFTKEIDAYEEYGQKRDAWIEALEAGQNPFDEGTLLELQNE</sequence>
<evidence type="ECO:0000313" key="8">
    <source>
        <dbReference type="Proteomes" id="UP000050417"/>
    </source>
</evidence>
<organism evidence="7 8">
    <name type="scientific">Ornatilinea apprima</name>
    <dbReference type="NCBI Taxonomy" id="1134406"/>
    <lineage>
        <taxon>Bacteria</taxon>
        <taxon>Bacillati</taxon>
        <taxon>Chloroflexota</taxon>
        <taxon>Anaerolineae</taxon>
        <taxon>Anaerolineales</taxon>
        <taxon>Anaerolineaceae</taxon>
        <taxon>Ornatilinea</taxon>
    </lineage>
</organism>
<feature type="repeat" description="WD" evidence="3">
    <location>
        <begin position="1129"/>
        <end position="1170"/>
    </location>
</feature>
<feature type="repeat" description="WD" evidence="3">
    <location>
        <begin position="926"/>
        <end position="956"/>
    </location>
</feature>
<dbReference type="Pfam" id="PF13676">
    <property type="entry name" value="TIR_2"/>
    <property type="match status" value="1"/>
</dbReference>
<evidence type="ECO:0000256" key="3">
    <source>
        <dbReference type="PROSITE-ProRule" id="PRU00221"/>
    </source>
</evidence>
<dbReference type="PRINTS" id="PR00320">
    <property type="entry name" value="GPROTEINBRPT"/>
</dbReference>
<protein>
    <recommendedName>
        <fullName evidence="6">TIR domain-containing protein</fullName>
    </recommendedName>
</protein>
<dbReference type="InterPro" id="IPR011047">
    <property type="entry name" value="Quinoprotein_ADH-like_sf"/>
</dbReference>
<dbReference type="InterPro" id="IPR049052">
    <property type="entry name" value="nSTAND1"/>
</dbReference>
<dbReference type="Proteomes" id="UP000050417">
    <property type="component" value="Unassembled WGS sequence"/>
</dbReference>
<gene>
    <name evidence="7" type="ORF">ADN00_13440</name>
</gene>
<dbReference type="PROSITE" id="PS00678">
    <property type="entry name" value="WD_REPEATS_1"/>
    <property type="match status" value="6"/>
</dbReference>
<dbReference type="CDD" id="cd00200">
    <property type="entry name" value="WD40"/>
    <property type="match status" value="2"/>
</dbReference>
<dbReference type="InterPro" id="IPR027417">
    <property type="entry name" value="P-loop_NTPase"/>
</dbReference>
<keyword evidence="2" id="KW-0677">Repeat</keyword>
<dbReference type="Pfam" id="PF20703">
    <property type="entry name" value="nSTAND1"/>
    <property type="match status" value="1"/>
</dbReference>
<dbReference type="Pfam" id="PF00400">
    <property type="entry name" value="WD40"/>
    <property type="match status" value="11"/>
</dbReference>
<feature type="repeat" description="WD" evidence="3">
    <location>
        <begin position="957"/>
        <end position="998"/>
    </location>
</feature>
<feature type="coiled-coil region" evidence="4">
    <location>
        <begin position="693"/>
        <end position="727"/>
    </location>
</feature>
<dbReference type="PANTHER" id="PTHR19879:SF9">
    <property type="entry name" value="TRANSCRIPTION INITIATION FACTOR TFIID SUBUNIT 5"/>
    <property type="match status" value="1"/>
</dbReference>
<keyword evidence="8" id="KW-1185">Reference proteome</keyword>
<dbReference type="GO" id="GO:0007165">
    <property type="term" value="P:signal transduction"/>
    <property type="evidence" value="ECO:0007669"/>
    <property type="project" value="InterPro"/>
</dbReference>
<dbReference type="Gene3D" id="2.130.10.10">
    <property type="entry name" value="YVTN repeat-like/Quinoprotein amine dehydrogenase"/>
    <property type="match status" value="4"/>
</dbReference>
<feature type="repeat" description="WD" evidence="3">
    <location>
        <begin position="824"/>
        <end position="865"/>
    </location>
</feature>
<comment type="caution">
    <text evidence="7">The sequence shown here is derived from an EMBL/GenBank/DDBJ whole genome shotgun (WGS) entry which is preliminary data.</text>
</comment>
<dbReference type="InterPro" id="IPR001680">
    <property type="entry name" value="WD40_rpt"/>
</dbReference>
<dbReference type="EMBL" id="LGCL01000031">
    <property type="protein sequence ID" value="KPL74836.1"/>
    <property type="molecule type" value="Genomic_DNA"/>
</dbReference>
<dbReference type="PROSITE" id="PS50294">
    <property type="entry name" value="WD_REPEATS_REGION"/>
    <property type="match status" value="10"/>
</dbReference>
<feature type="domain" description="TIR" evidence="6">
    <location>
        <begin position="24"/>
        <end position="152"/>
    </location>
</feature>
<proteinExistence type="predicted"/>
<accession>A0A0P6XR65</accession>
<dbReference type="Gene3D" id="3.40.50.10140">
    <property type="entry name" value="Toll/interleukin-1 receptor homology (TIR) domain"/>
    <property type="match status" value="1"/>
</dbReference>
<dbReference type="SUPFAM" id="SSF50978">
    <property type="entry name" value="WD40 repeat-like"/>
    <property type="match status" value="1"/>
</dbReference>
<dbReference type="PROSITE" id="PS50082">
    <property type="entry name" value="WD_REPEATS_2"/>
    <property type="match status" value="11"/>
</dbReference>
<dbReference type="SUPFAM" id="SSF50998">
    <property type="entry name" value="Quinoprotein alcohol dehydrogenase-like"/>
    <property type="match status" value="1"/>
</dbReference>
<feature type="repeat" description="WD" evidence="3">
    <location>
        <begin position="1172"/>
        <end position="1213"/>
    </location>
</feature>
<evidence type="ECO:0000256" key="5">
    <source>
        <dbReference type="SAM" id="Phobius"/>
    </source>
</evidence>
<dbReference type="InterPro" id="IPR020472">
    <property type="entry name" value="WD40_PAC1"/>
</dbReference>
<keyword evidence="4" id="KW-0175">Coiled coil</keyword>